<dbReference type="EMBL" id="JAERUA010000011">
    <property type="protein sequence ID" value="KAI1893241.1"/>
    <property type="molecule type" value="Genomic_DNA"/>
</dbReference>
<dbReference type="Proteomes" id="UP000829720">
    <property type="component" value="Unassembled WGS sequence"/>
</dbReference>
<dbReference type="OrthoDB" id="567788at2759"/>
<name>A0A8T3D909_9TELE</name>
<organism evidence="2 3">
    <name type="scientific">Albula goreensis</name>
    <dbReference type="NCBI Taxonomy" id="1534307"/>
    <lineage>
        <taxon>Eukaryota</taxon>
        <taxon>Metazoa</taxon>
        <taxon>Chordata</taxon>
        <taxon>Craniata</taxon>
        <taxon>Vertebrata</taxon>
        <taxon>Euteleostomi</taxon>
        <taxon>Actinopterygii</taxon>
        <taxon>Neopterygii</taxon>
        <taxon>Teleostei</taxon>
        <taxon>Albuliformes</taxon>
        <taxon>Albulidae</taxon>
        <taxon>Albula</taxon>
    </lineage>
</organism>
<feature type="region of interest" description="Disordered" evidence="1">
    <location>
        <begin position="1"/>
        <end position="254"/>
    </location>
</feature>
<proteinExistence type="predicted"/>
<protein>
    <submittedName>
        <fullName evidence="2">Uncharacterized protein</fullName>
    </submittedName>
</protein>
<accession>A0A8T3D909</accession>
<feature type="compositionally biased region" description="Polar residues" evidence="1">
    <location>
        <begin position="59"/>
        <end position="75"/>
    </location>
</feature>
<comment type="caution">
    <text evidence="2">The sequence shown here is derived from an EMBL/GenBank/DDBJ whole genome shotgun (WGS) entry which is preliminary data.</text>
</comment>
<sequence length="322" mass="35143">MGQVLGFSHCKEFGSVSSTPDSTPPCTDGGNEESDFPELQTAREWSEDEDGGEDDEGGTSSPSVWGTPRQNSFELTFSYIAFTEPEGGGASRRDSMGGGRRRGGARGSGRTALSRGSTEESLLPAESPELEWEHRTFLLGEEEEEGEEEGRERQAILSQQLPSLELRTQPPSQSSLPEPQNESVLSLELRTQPPSQSPPPEPQNQQLSTLELRTQPPSQSPLQSPRAKPQTARMTSRKSPRARHTTANQTASQCSCSLEQTPSLLRKLCQHRSHLCNQEVRSLRGYHLLRLPLSAGTLRKSQAAGSGSQLRTYQRTVGGAFG</sequence>
<feature type="compositionally biased region" description="Acidic residues" evidence="1">
    <location>
        <begin position="46"/>
        <end position="57"/>
    </location>
</feature>
<keyword evidence="3" id="KW-1185">Reference proteome</keyword>
<evidence type="ECO:0000313" key="2">
    <source>
        <dbReference type="EMBL" id="KAI1893241.1"/>
    </source>
</evidence>
<feature type="compositionally biased region" description="Acidic residues" evidence="1">
    <location>
        <begin position="140"/>
        <end position="149"/>
    </location>
</feature>
<feature type="compositionally biased region" description="Low complexity" evidence="1">
    <location>
        <begin position="169"/>
        <end position="183"/>
    </location>
</feature>
<feature type="compositionally biased region" description="Low complexity" evidence="1">
    <location>
        <begin position="108"/>
        <end position="127"/>
    </location>
</feature>
<feature type="compositionally biased region" description="Basic residues" evidence="1">
    <location>
        <begin position="235"/>
        <end position="244"/>
    </location>
</feature>
<gene>
    <name evidence="2" type="ORF">AGOR_G00121680</name>
</gene>
<evidence type="ECO:0000256" key="1">
    <source>
        <dbReference type="SAM" id="MobiDB-lite"/>
    </source>
</evidence>
<feature type="compositionally biased region" description="Low complexity" evidence="1">
    <location>
        <begin position="215"/>
        <end position="225"/>
    </location>
</feature>
<reference evidence="2" key="1">
    <citation type="submission" date="2021-01" db="EMBL/GenBank/DDBJ databases">
        <authorList>
            <person name="Zahm M."/>
            <person name="Roques C."/>
            <person name="Cabau C."/>
            <person name="Klopp C."/>
            <person name="Donnadieu C."/>
            <person name="Jouanno E."/>
            <person name="Lampietro C."/>
            <person name="Louis A."/>
            <person name="Herpin A."/>
            <person name="Echchiki A."/>
            <person name="Berthelot C."/>
            <person name="Parey E."/>
            <person name="Roest-Crollius H."/>
            <person name="Braasch I."/>
            <person name="Postlethwait J."/>
            <person name="Bobe J."/>
            <person name="Montfort J."/>
            <person name="Bouchez O."/>
            <person name="Begum T."/>
            <person name="Mejri S."/>
            <person name="Adams A."/>
            <person name="Chen W.-J."/>
            <person name="Guiguen Y."/>
        </authorList>
    </citation>
    <scope>NUCLEOTIDE SEQUENCE</scope>
    <source>
        <tissue evidence="2">Blood</tissue>
    </source>
</reference>
<feature type="compositionally biased region" description="Polar residues" evidence="1">
    <location>
        <begin position="15"/>
        <end position="25"/>
    </location>
</feature>
<evidence type="ECO:0000313" key="3">
    <source>
        <dbReference type="Proteomes" id="UP000829720"/>
    </source>
</evidence>
<dbReference type="AlphaFoldDB" id="A0A8T3D909"/>
<feature type="compositionally biased region" description="Polar residues" evidence="1">
    <location>
        <begin position="245"/>
        <end position="254"/>
    </location>
</feature>